<proteinExistence type="predicted"/>
<dbReference type="InterPro" id="IPR001604">
    <property type="entry name" value="Endo_G_ENPP1-like_dom"/>
</dbReference>
<evidence type="ECO:0000256" key="1">
    <source>
        <dbReference type="PIRSR" id="PIRSR640255-1"/>
    </source>
</evidence>
<dbReference type="SMART" id="SM00477">
    <property type="entry name" value="NUC"/>
    <property type="match status" value="1"/>
</dbReference>
<protein>
    <submittedName>
        <fullName evidence="6">DNA/RNA non-specific endonuclease</fullName>
    </submittedName>
</protein>
<feature type="active site" description="Proton acceptor" evidence="1">
    <location>
        <position position="132"/>
    </location>
</feature>
<organism evidence="6 7">
    <name type="scientific">Spirosoma agri</name>
    <dbReference type="NCBI Taxonomy" id="1987381"/>
    <lineage>
        <taxon>Bacteria</taxon>
        <taxon>Pseudomonadati</taxon>
        <taxon>Bacteroidota</taxon>
        <taxon>Cytophagia</taxon>
        <taxon>Cytophagales</taxon>
        <taxon>Cytophagaceae</taxon>
        <taxon>Spirosoma</taxon>
    </lineage>
</organism>
<reference evidence="6 7" key="1">
    <citation type="submission" date="2020-02" db="EMBL/GenBank/DDBJ databases">
        <title>Draft genome sequence of two Spirosoma agri KCTC 52727 and Spirosoma terrae KCTC 52035.</title>
        <authorList>
            <person name="Rojas J."/>
            <person name="Ambika Manirajan B."/>
            <person name="Ratering S."/>
            <person name="Suarez C."/>
            <person name="Schnell S."/>
        </authorList>
    </citation>
    <scope>NUCLEOTIDE SEQUENCE [LARGE SCALE GENOMIC DNA]</scope>
    <source>
        <strain evidence="6 7">KCTC 52727</strain>
    </source>
</reference>
<dbReference type="SMART" id="SM00892">
    <property type="entry name" value="Endonuclease_NS"/>
    <property type="match status" value="1"/>
</dbReference>
<dbReference type="InterPro" id="IPR044929">
    <property type="entry name" value="DNA/RNA_non-sp_Endonuclease_sf"/>
</dbReference>
<evidence type="ECO:0000259" key="5">
    <source>
        <dbReference type="SMART" id="SM00892"/>
    </source>
</evidence>
<dbReference type="InterPro" id="IPR040255">
    <property type="entry name" value="Non-specific_endonuclease"/>
</dbReference>
<evidence type="ECO:0000256" key="2">
    <source>
        <dbReference type="PIRSR" id="PIRSR640255-2"/>
    </source>
</evidence>
<dbReference type="GO" id="GO:0004519">
    <property type="term" value="F:endonuclease activity"/>
    <property type="evidence" value="ECO:0007669"/>
    <property type="project" value="UniProtKB-KW"/>
</dbReference>
<dbReference type="CDD" id="cd00091">
    <property type="entry name" value="NUC"/>
    <property type="match status" value="1"/>
</dbReference>
<dbReference type="PANTHER" id="PTHR13966">
    <property type="entry name" value="ENDONUCLEASE RELATED"/>
    <property type="match status" value="1"/>
</dbReference>
<dbReference type="Pfam" id="PF01223">
    <property type="entry name" value="Endonuclease_NS"/>
    <property type="match status" value="1"/>
</dbReference>
<dbReference type="EMBL" id="JAAGNZ010000002">
    <property type="protein sequence ID" value="NEU69055.1"/>
    <property type="molecule type" value="Genomic_DNA"/>
</dbReference>
<keyword evidence="2" id="KW-0479">Metal-binding</keyword>
<feature type="binding site" evidence="2">
    <location>
        <position position="163"/>
    </location>
    <ligand>
        <name>Mg(2+)</name>
        <dbReference type="ChEBI" id="CHEBI:18420"/>
        <note>catalytic</note>
    </ligand>
</feature>
<dbReference type="Gene3D" id="3.40.570.10">
    <property type="entry name" value="Extracellular Endonuclease, subunit A"/>
    <property type="match status" value="1"/>
</dbReference>
<evidence type="ECO:0000259" key="4">
    <source>
        <dbReference type="SMART" id="SM00477"/>
    </source>
</evidence>
<gene>
    <name evidence="6" type="ORF">GK091_19375</name>
</gene>
<dbReference type="PROSITE" id="PS51257">
    <property type="entry name" value="PROKAR_LIPOPROTEIN"/>
    <property type="match status" value="1"/>
</dbReference>
<feature type="region of interest" description="Disordered" evidence="3">
    <location>
        <begin position="33"/>
        <end position="60"/>
    </location>
</feature>
<keyword evidence="7" id="KW-1185">Reference proteome</keyword>
<dbReference type="RefSeq" id="WP_164041538.1">
    <property type="nucleotide sequence ID" value="NZ_JAAGNZ010000002.1"/>
</dbReference>
<feature type="domain" description="DNA/RNA non-specific endonuclease/pyrophosphatase/phosphodiesterase" evidence="5">
    <location>
        <begin position="69"/>
        <end position="281"/>
    </location>
</feature>
<dbReference type="Proteomes" id="UP000477386">
    <property type="component" value="Unassembled WGS sequence"/>
</dbReference>
<accession>A0A6M0IND7</accession>
<dbReference type="GO" id="GO:0016787">
    <property type="term" value="F:hydrolase activity"/>
    <property type="evidence" value="ECO:0007669"/>
    <property type="project" value="InterPro"/>
</dbReference>
<dbReference type="InterPro" id="IPR020821">
    <property type="entry name" value="ENPP1-3/EXOG-like_nuc-like"/>
</dbReference>
<sequence>MSVKSTKVYSQFKSILIGLSLISLLTGCIPNATPKSTGRGSTEPSRDDNLALGNPSGASVSDPENYLLTKSAYVLSYSRSRGIANWVSWHLSPAWKGDSRRTDDFRPDQTLPAGWFAARTSDYTNSGFDRGHLCPSDDRDGSPEDNSATFLLTNIVPQAPRHNREVWKNLEEYERQLTTTGNEVYIIAGTSGTGGTGQNGYATTLPNGKITVPATLWKVIVVLPTGSTNDAERIATDTRVITVSIPNNQTAADKPWRAYIISVDALEKQTGYDFLSNVPTEIQRIIEARIDGSNS</sequence>
<comment type="caution">
    <text evidence="6">The sequence shown here is derived from an EMBL/GenBank/DDBJ whole genome shotgun (WGS) entry which is preliminary data.</text>
</comment>
<feature type="domain" description="ENPP1-3/EXOG-like endonuclease/phosphodiesterase" evidence="4">
    <location>
        <begin position="70"/>
        <end position="281"/>
    </location>
</feature>
<keyword evidence="6" id="KW-0540">Nuclease</keyword>
<dbReference type="GO" id="GO:0046872">
    <property type="term" value="F:metal ion binding"/>
    <property type="evidence" value="ECO:0007669"/>
    <property type="project" value="UniProtKB-KW"/>
</dbReference>
<keyword evidence="6" id="KW-0378">Hydrolase</keyword>
<evidence type="ECO:0000256" key="3">
    <source>
        <dbReference type="SAM" id="MobiDB-lite"/>
    </source>
</evidence>
<dbReference type="PANTHER" id="PTHR13966:SF5">
    <property type="entry name" value="ENDONUCLEASE G, MITOCHONDRIAL"/>
    <property type="match status" value="1"/>
</dbReference>
<name>A0A6M0IND7_9BACT</name>
<dbReference type="AlphaFoldDB" id="A0A6M0IND7"/>
<dbReference type="GO" id="GO:0003676">
    <property type="term" value="F:nucleic acid binding"/>
    <property type="evidence" value="ECO:0007669"/>
    <property type="project" value="InterPro"/>
</dbReference>
<evidence type="ECO:0000313" key="7">
    <source>
        <dbReference type="Proteomes" id="UP000477386"/>
    </source>
</evidence>
<dbReference type="SUPFAM" id="SSF54060">
    <property type="entry name" value="His-Me finger endonucleases"/>
    <property type="match status" value="1"/>
</dbReference>
<dbReference type="InterPro" id="IPR044925">
    <property type="entry name" value="His-Me_finger_sf"/>
</dbReference>
<keyword evidence="6" id="KW-0255">Endonuclease</keyword>
<feature type="compositionally biased region" description="Polar residues" evidence="3">
    <location>
        <begin position="33"/>
        <end position="43"/>
    </location>
</feature>
<evidence type="ECO:0000313" key="6">
    <source>
        <dbReference type="EMBL" id="NEU69055.1"/>
    </source>
</evidence>